<sequence>MTAGGLLKRFFATVSNVVAVVRTRARGEARGIERRSVSVRPIRADPFTFGGISKAYVGP</sequence>
<dbReference type="AlphaFoldDB" id="A0A250KX51"/>
<protein>
    <submittedName>
        <fullName evidence="1">Uncharacterized protein</fullName>
    </submittedName>
</protein>
<dbReference type="Proteomes" id="UP000266313">
    <property type="component" value="Chromosome"/>
</dbReference>
<keyword evidence="2" id="KW-1185">Reference proteome</keyword>
<proteinExistence type="predicted"/>
<accession>A0A250KX51</accession>
<dbReference type="KEGG" id="mmai:sS8_3594"/>
<gene>
    <name evidence="1" type="ORF">sS8_3594</name>
</gene>
<organism evidence="1 2">
    <name type="scientific">Methylocaldum marinum</name>
    <dbReference type="NCBI Taxonomy" id="1432792"/>
    <lineage>
        <taxon>Bacteria</taxon>
        <taxon>Pseudomonadati</taxon>
        <taxon>Pseudomonadota</taxon>
        <taxon>Gammaproteobacteria</taxon>
        <taxon>Methylococcales</taxon>
        <taxon>Methylococcaceae</taxon>
        <taxon>Methylocaldum</taxon>
    </lineage>
</organism>
<name>A0A250KX51_9GAMM</name>
<reference evidence="1 2" key="1">
    <citation type="submission" date="2016-12" db="EMBL/GenBank/DDBJ databases">
        <title>Genome sequencing of Methylocaldum marinum.</title>
        <authorList>
            <person name="Takeuchi M."/>
            <person name="Kamagata Y."/>
            <person name="Hiraoka S."/>
            <person name="Oshima K."/>
            <person name="Hattori M."/>
            <person name="Iwasaki W."/>
        </authorList>
    </citation>
    <scope>NUCLEOTIDE SEQUENCE [LARGE SCALE GENOMIC DNA]</scope>
    <source>
        <strain evidence="1 2">S8</strain>
    </source>
</reference>
<evidence type="ECO:0000313" key="1">
    <source>
        <dbReference type="EMBL" id="BBA35531.1"/>
    </source>
</evidence>
<dbReference type="EMBL" id="AP017928">
    <property type="protein sequence ID" value="BBA35531.1"/>
    <property type="molecule type" value="Genomic_DNA"/>
</dbReference>
<evidence type="ECO:0000313" key="2">
    <source>
        <dbReference type="Proteomes" id="UP000266313"/>
    </source>
</evidence>